<dbReference type="EMBL" id="BDCO01000002">
    <property type="protein sequence ID" value="GAT32368.1"/>
    <property type="molecule type" value="Genomic_DNA"/>
</dbReference>
<protein>
    <submittedName>
        <fullName evidence="1">Uncharacterized protein</fullName>
    </submittedName>
</protein>
<accession>A0A146G6F0</accession>
<keyword evidence="2" id="KW-1185">Reference proteome</keyword>
<evidence type="ECO:0000313" key="2">
    <source>
        <dbReference type="Proteomes" id="UP000076023"/>
    </source>
</evidence>
<gene>
    <name evidence="1" type="ORF">TSACC_2766</name>
</gene>
<sequence length="123" mass="13675">MKSKHYGHAAVIVCCLLLLLSGFSVRAGGSIAWEDVQGRLKDAPGLLRVIDEAFEVNRVGEALRLGPRSVDVMEGRAEVGKRVPPYTFYCKVRGHSGDYNLVLMLDEQGEGWQFTVRERGPRD</sequence>
<name>A0A146G6F0_TERSA</name>
<comment type="caution">
    <text evidence="1">The sequence shown here is derived from an EMBL/GenBank/DDBJ whole genome shotgun (WGS) entry which is preliminary data.</text>
</comment>
<dbReference type="InParanoid" id="A0A146G6F0"/>
<dbReference type="OrthoDB" id="9845429at2"/>
<evidence type="ECO:0000313" key="1">
    <source>
        <dbReference type="EMBL" id="GAT32368.1"/>
    </source>
</evidence>
<dbReference type="AlphaFoldDB" id="A0A146G6F0"/>
<dbReference type="RefSeq" id="WP_075078204.1">
    <property type="nucleotide sequence ID" value="NZ_BDCO01000002.1"/>
</dbReference>
<proteinExistence type="predicted"/>
<dbReference type="STRING" id="690879.TSACC_2766"/>
<organism evidence="1 2">
    <name type="scientific">Terrimicrobium sacchariphilum</name>
    <dbReference type="NCBI Taxonomy" id="690879"/>
    <lineage>
        <taxon>Bacteria</taxon>
        <taxon>Pseudomonadati</taxon>
        <taxon>Verrucomicrobiota</taxon>
        <taxon>Terrimicrobiia</taxon>
        <taxon>Terrimicrobiales</taxon>
        <taxon>Terrimicrobiaceae</taxon>
        <taxon>Terrimicrobium</taxon>
    </lineage>
</organism>
<reference evidence="2" key="1">
    <citation type="journal article" date="2017" name="Genome Announc.">
        <title>Draft Genome Sequence of Terrimicrobium sacchariphilum NM-5T, a Facultative Anaerobic Soil Bacterium of the Class Spartobacteria.</title>
        <authorList>
            <person name="Qiu Y.L."/>
            <person name="Tourlousse D.M."/>
            <person name="Matsuura N."/>
            <person name="Ohashi A."/>
            <person name="Sekiguchi Y."/>
        </authorList>
    </citation>
    <scope>NUCLEOTIDE SEQUENCE [LARGE SCALE GENOMIC DNA]</scope>
    <source>
        <strain evidence="2">NM-5</strain>
    </source>
</reference>
<dbReference type="Proteomes" id="UP000076023">
    <property type="component" value="Unassembled WGS sequence"/>
</dbReference>